<dbReference type="Proteomes" id="UP000798662">
    <property type="component" value="Chromosome 1"/>
</dbReference>
<dbReference type="EMBL" id="CM020618">
    <property type="protein sequence ID" value="KAK1861324.1"/>
    <property type="molecule type" value="Genomic_DNA"/>
</dbReference>
<accession>A0ACC3BUD8</accession>
<proteinExistence type="predicted"/>
<sequence length="126" mass="13870">MSELAISGLLPSVDAASALQVPVRDEWSGIIMQFNSLGSHSENVFERRSLWLNREAQRSGLVLWTKRTSVCYDGRSPQQDNGDDCGFFVVHSARVLADGQPVAFDASVMPRIRTRFAAGVLRGCID</sequence>
<comment type="caution">
    <text evidence="1">The sequence shown here is derived from an EMBL/GenBank/DDBJ whole genome shotgun (WGS) entry which is preliminary data.</text>
</comment>
<evidence type="ECO:0000313" key="1">
    <source>
        <dbReference type="EMBL" id="KAK1861324.1"/>
    </source>
</evidence>
<organism evidence="1 2">
    <name type="scientific">Pyropia yezoensis</name>
    <name type="common">Susabi-nori</name>
    <name type="synonym">Porphyra yezoensis</name>
    <dbReference type="NCBI Taxonomy" id="2788"/>
    <lineage>
        <taxon>Eukaryota</taxon>
        <taxon>Rhodophyta</taxon>
        <taxon>Bangiophyceae</taxon>
        <taxon>Bangiales</taxon>
        <taxon>Bangiaceae</taxon>
        <taxon>Pyropia</taxon>
    </lineage>
</organism>
<gene>
    <name evidence="1" type="ORF">I4F81_003908</name>
</gene>
<evidence type="ECO:0000313" key="2">
    <source>
        <dbReference type="Proteomes" id="UP000798662"/>
    </source>
</evidence>
<reference evidence="1" key="1">
    <citation type="submission" date="2019-11" db="EMBL/GenBank/DDBJ databases">
        <title>Nori genome reveals adaptations in red seaweeds to the harsh intertidal environment.</title>
        <authorList>
            <person name="Wang D."/>
            <person name="Mao Y."/>
        </authorList>
    </citation>
    <scope>NUCLEOTIDE SEQUENCE</scope>
    <source>
        <tissue evidence="1">Gametophyte</tissue>
    </source>
</reference>
<protein>
    <submittedName>
        <fullName evidence="1">Uncharacterized protein</fullName>
    </submittedName>
</protein>
<keyword evidence="2" id="KW-1185">Reference proteome</keyword>
<name>A0ACC3BUD8_PYRYE</name>